<name>A0ABQ9P5U5_9PEZI</name>
<protein>
    <submittedName>
        <fullName evidence="2">Uncharacterized protein</fullName>
    </submittedName>
</protein>
<comment type="caution">
    <text evidence="2">The sequence shown here is derived from an EMBL/GenBank/DDBJ whole genome shotgun (WGS) entry which is preliminary data.</text>
</comment>
<keyword evidence="3" id="KW-1185">Reference proteome</keyword>
<reference evidence="2" key="1">
    <citation type="submission" date="2022-10" db="EMBL/GenBank/DDBJ databases">
        <title>Culturing micro-colonial fungi from biological soil crusts in the Mojave desert and describing Neophaeococcomyces mojavensis, and introducing the new genera and species Taxawa tesnikishii.</title>
        <authorList>
            <person name="Kurbessoian T."/>
            <person name="Stajich J.E."/>
        </authorList>
    </citation>
    <scope>NUCLEOTIDE SEQUENCE</scope>
    <source>
        <strain evidence="2">TK_1</strain>
    </source>
</reference>
<feature type="compositionally biased region" description="Polar residues" evidence="1">
    <location>
        <begin position="282"/>
        <end position="291"/>
    </location>
</feature>
<evidence type="ECO:0000313" key="2">
    <source>
        <dbReference type="EMBL" id="KAJ9669010.1"/>
    </source>
</evidence>
<feature type="region of interest" description="Disordered" evidence="1">
    <location>
        <begin position="132"/>
        <end position="153"/>
    </location>
</feature>
<dbReference type="Proteomes" id="UP001172684">
    <property type="component" value="Unassembled WGS sequence"/>
</dbReference>
<evidence type="ECO:0000313" key="3">
    <source>
        <dbReference type="Proteomes" id="UP001172684"/>
    </source>
</evidence>
<evidence type="ECO:0000256" key="1">
    <source>
        <dbReference type="SAM" id="MobiDB-lite"/>
    </source>
</evidence>
<gene>
    <name evidence="2" type="ORF">H2201_000836</name>
</gene>
<dbReference type="EMBL" id="JAPDRL010000004">
    <property type="protein sequence ID" value="KAJ9669010.1"/>
    <property type="molecule type" value="Genomic_DNA"/>
</dbReference>
<proteinExistence type="predicted"/>
<organism evidence="2 3">
    <name type="scientific">Coniosporium apollinis</name>
    <dbReference type="NCBI Taxonomy" id="61459"/>
    <lineage>
        <taxon>Eukaryota</taxon>
        <taxon>Fungi</taxon>
        <taxon>Dikarya</taxon>
        <taxon>Ascomycota</taxon>
        <taxon>Pezizomycotina</taxon>
        <taxon>Dothideomycetes</taxon>
        <taxon>Dothideomycetes incertae sedis</taxon>
        <taxon>Coniosporium</taxon>
    </lineage>
</organism>
<sequence>MSAGGYRTTYFLLRDQLPEIKRLYFQRQYKLCAGRCIEILHSAPRDIAPAHATYLNFYAAMSYDVLARDMHQDSSVRLRTLQLAEEHYTAAISKLEGAALTRDDPHPRAIGELYCADRDNINSDAQCRRSSFDSGYSTAPSRPVTAQATSLSYEPSGSNLLDDPFITHEPSPLRVYKAPPRPTPEALRFNNRLAERDLSAELAALLTSPIRVPDPLSNSLSSPSNEDEETFVVSTSRHIRRYDTHLVSLISMLQVHLDSIRSLIISAQSLQVPAQHSRPASRASSYHSSAGRSPHDVPLNTQRQERRRHMSDEEKIERIRRGREVRWARERFCAEKYEALCRRALAEL</sequence>
<feature type="region of interest" description="Disordered" evidence="1">
    <location>
        <begin position="274"/>
        <end position="313"/>
    </location>
</feature>
<accession>A0ABQ9P5U5</accession>